<keyword evidence="2" id="KW-0732">Signal</keyword>
<keyword evidence="1" id="KW-0175">Coiled coil</keyword>
<dbReference type="EMBL" id="NVSR01000001">
    <property type="protein sequence ID" value="PCI30922.1"/>
    <property type="molecule type" value="Genomic_DNA"/>
</dbReference>
<sequence>MKNIIKLMMAMSIILQLNLYAGGSNVAELTDIKDALAMLLKEYKKSQKQNETLKALFTEGTQKLNELFEGQSQKNLLKNDELSNRVNKLETIRISIDSEILGCKANKKVDAVIYNFVNENSIPLK</sequence>
<gene>
    <name evidence="3" type="ORF">COB67_00260</name>
</gene>
<accession>A0A2A4TBL5</accession>
<dbReference type="Proteomes" id="UP000218113">
    <property type="component" value="Unassembled WGS sequence"/>
</dbReference>
<organism evidence="3 4">
    <name type="scientific">SAR324 cluster bacterium</name>
    <dbReference type="NCBI Taxonomy" id="2024889"/>
    <lineage>
        <taxon>Bacteria</taxon>
        <taxon>Deltaproteobacteria</taxon>
        <taxon>SAR324 cluster</taxon>
    </lineage>
</organism>
<evidence type="ECO:0000313" key="3">
    <source>
        <dbReference type="EMBL" id="PCI30922.1"/>
    </source>
</evidence>
<protein>
    <submittedName>
        <fullName evidence="3">Uncharacterized protein</fullName>
    </submittedName>
</protein>
<proteinExistence type="predicted"/>
<comment type="caution">
    <text evidence="3">The sequence shown here is derived from an EMBL/GenBank/DDBJ whole genome shotgun (WGS) entry which is preliminary data.</text>
</comment>
<name>A0A2A4TBL5_9DELT</name>
<dbReference type="AlphaFoldDB" id="A0A2A4TBL5"/>
<feature type="chain" id="PRO_5012088212" evidence="2">
    <location>
        <begin position="22"/>
        <end position="125"/>
    </location>
</feature>
<evidence type="ECO:0000313" key="4">
    <source>
        <dbReference type="Proteomes" id="UP000218113"/>
    </source>
</evidence>
<feature type="coiled-coil region" evidence="1">
    <location>
        <begin position="29"/>
        <end position="56"/>
    </location>
</feature>
<reference evidence="4" key="1">
    <citation type="submission" date="2017-08" db="EMBL/GenBank/DDBJ databases">
        <title>A dynamic microbial community with high functional redundancy inhabits the cold, oxic subseafloor aquifer.</title>
        <authorList>
            <person name="Tully B.J."/>
            <person name="Wheat C.G."/>
            <person name="Glazer B.T."/>
            <person name="Huber J.A."/>
        </authorList>
    </citation>
    <scope>NUCLEOTIDE SEQUENCE [LARGE SCALE GENOMIC DNA]</scope>
</reference>
<evidence type="ECO:0000256" key="1">
    <source>
        <dbReference type="SAM" id="Coils"/>
    </source>
</evidence>
<feature type="signal peptide" evidence="2">
    <location>
        <begin position="1"/>
        <end position="21"/>
    </location>
</feature>
<evidence type="ECO:0000256" key="2">
    <source>
        <dbReference type="SAM" id="SignalP"/>
    </source>
</evidence>